<dbReference type="AlphaFoldDB" id="A0A6G0YV58"/>
<dbReference type="Proteomes" id="UP000478052">
    <property type="component" value="Unassembled WGS sequence"/>
</dbReference>
<sequence length="56" mass="6594">MIHTAPKVQHSGTHLPAFFIFILLMKKYNVQSALYLLLKFINLYSSDIIKHNIQHR</sequence>
<evidence type="ECO:0000313" key="2">
    <source>
        <dbReference type="Proteomes" id="UP000478052"/>
    </source>
</evidence>
<accession>A0A6G0YV58</accession>
<comment type="caution">
    <text evidence="1">The sequence shown here is derived from an EMBL/GenBank/DDBJ whole genome shotgun (WGS) entry which is preliminary data.</text>
</comment>
<proteinExistence type="predicted"/>
<keyword evidence="2" id="KW-1185">Reference proteome</keyword>
<gene>
    <name evidence="1" type="ORF">FWK35_00014255</name>
</gene>
<evidence type="ECO:0000313" key="1">
    <source>
        <dbReference type="EMBL" id="KAF0761562.1"/>
    </source>
</evidence>
<protein>
    <submittedName>
        <fullName evidence="1">Uncharacterized protein</fullName>
    </submittedName>
</protein>
<reference evidence="1 2" key="1">
    <citation type="submission" date="2019-08" db="EMBL/GenBank/DDBJ databases">
        <title>Whole genome of Aphis craccivora.</title>
        <authorList>
            <person name="Voronova N.V."/>
            <person name="Shulinski R.S."/>
            <person name="Bandarenka Y.V."/>
            <person name="Zhorov D.G."/>
            <person name="Warner D."/>
        </authorList>
    </citation>
    <scope>NUCLEOTIDE SEQUENCE [LARGE SCALE GENOMIC DNA]</scope>
    <source>
        <strain evidence="1">180601</strain>
        <tissue evidence="1">Whole Body</tissue>
    </source>
</reference>
<name>A0A6G0YV58_APHCR</name>
<dbReference type="EMBL" id="VUJU01002354">
    <property type="protein sequence ID" value="KAF0761562.1"/>
    <property type="molecule type" value="Genomic_DNA"/>
</dbReference>
<organism evidence="1 2">
    <name type="scientific">Aphis craccivora</name>
    <name type="common">Cowpea aphid</name>
    <dbReference type="NCBI Taxonomy" id="307492"/>
    <lineage>
        <taxon>Eukaryota</taxon>
        <taxon>Metazoa</taxon>
        <taxon>Ecdysozoa</taxon>
        <taxon>Arthropoda</taxon>
        <taxon>Hexapoda</taxon>
        <taxon>Insecta</taxon>
        <taxon>Pterygota</taxon>
        <taxon>Neoptera</taxon>
        <taxon>Paraneoptera</taxon>
        <taxon>Hemiptera</taxon>
        <taxon>Sternorrhyncha</taxon>
        <taxon>Aphidomorpha</taxon>
        <taxon>Aphidoidea</taxon>
        <taxon>Aphididae</taxon>
        <taxon>Aphidini</taxon>
        <taxon>Aphis</taxon>
        <taxon>Aphis</taxon>
    </lineage>
</organism>